<dbReference type="GO" id="GO:0009103">
    <property type="term" value="P:lipopolysaccharide biosynthetic process"/>
    <property type="evidence" value="ECO:0007669"/>
    <property type="project" value="UniProtKB-ARBA"/>
</dbReference>
<feature type="transmembrane region" description="Helical" evidence="8">
    <location>
        <begin position="12"/>
        <end position="31"/>
    </location>
</feature>
<feature type="domain" description="Glycosyltransferase RgtA/B/C/D-like" evidence="9">
    <location>
        <begin position="68"/>
        <end position="226"/>
    </location>
</feature>
<keyword evidence="7 8" id="KW-0472">Membrane</keyword>
<dbReference type="PANTHER" id="PTHR33908">
    <property type="entry name" value="MANNOSYLTRANSFERASE YKCB-RELATED"/>
    <property type="match status" value="1"/>
</dbReference>
<comment type="subcellular location">
    <subcellularLocation>
        <location evidence="1">Cell membrane</location>
        <topology evidence="1">Multi-pass membrane protein</topology>
    </subcellularLocation>
</comment>
<keyword evidence="4" id="KW-0808">Transferase</keyword>
<dbReference type="AlphaFoldDB" id="A0A0L6VZZ2"/>
<feature type="transmembrane region" description="Helical" evidence="8">
    <location>
        <begin position="411"/>
        <end position="432"/>
    </location>
</feature>
<keyword evidence="5 8" id="KW-0812">Transmembrane</keyword>
<keyword evidence="3" id="KW-0328">Glycosyltransferase</keyword>
<organism evidence="10 11">
    <name type="scientific">Thermincola ferriacetica</name>
    <dbReference type="NCBI Taxonomy" id="281456"/>
    <lineage>
        <taxon>Bacteria</taxon>
        <taxon>Bacillati</taxon>
        <taxon>Bacillota</taxon>
        <taxon>Clostridia</taxon>
        <taxon>Eubacteriales</taxon>
        <taxon>Thermincolaceae</taxon>
        <taxon>Thermincola</taxon>
    </lineage>
</organism>
<evidence type="ECO:0000256" key="2">
    <source>
        <dbReference type="ARBA" id="ARBA00022475"/>
    </source>
</evidence>
<reference evidence="11" key="1">
    <citation type="submission" date="2015-07" db="EMBL/GenBank/DDBJ databases">
        <title>Complete Genome of Thermincola ferriacetica strain Z-0001T.</title>
        <authorList>
            <person name="Lusk B."/>
            <person name="Badalamenti J.P."/>
            <person name="Parameswaran P."/>
            <person name="Bond D.R."/>
            <person name="Torres C.I."/>
        </authorList>
    </citation>
    <scope>NUCLEOTIDE SEQUENCE [LARGE SCALE GENOMIC DNA]</scope>
    <source>
        <strain evidence="11">Z-0001</strain>
    </source>
</reference>
<evidence type="ECO:0000313" key="10">
    <source>
        <dbReference type="EMBL" id="KNZ68718.1"/>
    </source>
</evidence>
<dbReference type="InterPro" id="IPR050297">
    <property type="entry name" value="LipidA_mod_glycosyltrf_83"/>
</dbReference>
<keyword evidence="2" id="KW-1003">Cell membrane</keyword>
<gene>
    <name evidence="10" type="ORF">Tfer_2713</name>
</gene>
<feature type="transmembrane region" description="Helical" evidence="8">
    <location>
        <begin position="363"/>
        <end position="381"/>
    </location>
</feature>
<dbReference type="Pfam" id="PF13231">
    <property type="entry name" value="PMT_2"/>
    <property type="match status" value="1"/>
</dbReference>
<dbReference type="GO" id="GO:0005886">
    <property type="term" value="C:plasma membrane"/>
    <property type="evidence" value="ECO:0007669"/>
    <property type="project" value="UniProtKB-SubCell"/>
</dbReference>
<feature type="transmembrane region" description="Helical" evidence="8">
    <location>
        <begin position="164"/>
        <end position="197"/>
    </location>
</feature>
<accession>A0A0L6VZZ2</accession>
<name>A0A0L6VZZ2_9FIRM</name>
<feature type="transmembrane region" description="Helical" evidence="8">
    <location>
        <begin position="387"/>
        <end position="406"/>
    </location>
</feature>
<proteinExistence type="predicted"/>
<sequence>MTLSSGISRTKTIVLILVILVSLFVRLEYVIQVNTQPISDMQDYDRRAVTLQEKGTFATNEKHGATYRPPGYVVFLALIYKVFGHNYHVVYILQSLMSVSVLLAIYLFARRVFDQNTALMGLIIAALYVPFIGYSGVLLTEILFLTLFSYALYSFVRGTQENKVHWFVLSGVLFGLATLTRSISLLVPLILLGWYCLRSYKEVLTKRLWFPSILMILFMALTIMPWTIRNYMEQKEFVLVDTISGLNLLTGNNDYATGYYTDEVMKLPGYRRAVTEGKNDAQVDRFMKQEAVRWIAQHPVLFIKLVIRKLLISVSDTRDWIADLYHFDKIFLYSKNFNKYYHWTLMALGAVGAVMVLLYKREALFVVLTATYFPAVLSIFFFQYRYIFPAIILIIPLAAFAVQQIYSRKSYFAFICAAVLVFVLKYTAYYLIV</sequence>
<dbReference type="Proteomes" id="UP000037175">
    <property type="component" value="Unassembled WGS sequence"/>
</dbReference>
<evidence type="ECO:0000256" key="6">
    <source>
        <dbReference type="ARBA" id="ARBA00022989"/>
    </source>
</evidence>
<evidence type="ECO:0000259" key="9">
    <source>
        <dbReference type="Pfam" id="PF13231"/>
    </source>
</evidence>
<feature type="transmembrane region" description="Helical" evidence="8">
    <location>
        <begin position="121"/>
        <end position="152"/>
    </location>
</feature>
<evidence type="ECO:0000256" key="5">
    <source>
        <dbReference type="ARBA" id="ARBA00022692"/>
    </source>
</evidence>
<dbReference type="EMBL" id="LGTE01000023">
    <property type="protein sequence ID" value="KNZ68718.1"/>
    <property type="molecule type" value="Genomic_DNA"/>
</dbReference>
<evidence type="ECO:0000256" key="8">
    <source>
        <dbReference type="SAM" id="Phobius"/>
    </source>
</evidence>
<dbReference type="GO" id="GO:0016763">
    <property type="term" value="F:pentosyltransferase activity"/>
    <property type="evidence" value="ECO:0007669"/>
    <property type="project" value="TreeGrafter"/>
</dbReference>
<dbReference type="PANTHER" id="PTHR33908:SF11">
    <property type="entry name" value="MEMBRANE PROTEIN"/>
    <property type="match status" value="1"/>
</dbReference>
<feature type="transmembrane region" description="Helical" evidence="8">
    <location>
        <begin position="89"/>
        <end position="109"/>
    </location>
</feature>
<keyword evidence="6 8" id="KW-1133">Transmembrane helix</keyword>
<dbReference type="InterPro" id="IPR038731">
    <property type="entry name" value="RgtA/B/C-like"/>
</dbReference>
<feature type="transmembrane region" description="Helical" evidence="8">
    <location>
        <begin position="340"/>
        <end position="358"/>
    </location>
</feature>
<evidence type="ECO:0000256" key="7">
    <source>
        <dbReference type="ARBA" id="ARBA00023136"/>
    </source>
</evidence>
<evidence type="ECO:0000256" key="3">
    <source>
        <dbReference type="ARBA" id="ARBA00022676"/>
    </source>
</evidence>
<dbReference type="RefSeq" id="WP_052218720.1">
    <property type="nucleotide sequence ID" value="NZ_LGTE01000023.1"/>
</dbReference>
<comment type="caution">
    <text evidence="10">The sequence shown here is derived from an EMBL/GenBank/DDBJ whole genome shotgun (WGS) entry which is preliminary data.</text>
</comment>
<evidence type="ECO:0000256" key="4">
    <source>
        <dbReference type="ARBA" id="ARBA00022679"/>
    </source>
</evidence>
<protein>
    <recommendedName>
        <fullName evidence="9">Glycosyltransferase RgtA/B/C/D-like domain-containing protein</fullName>
    </recommendedName>
</protein>
<keyword evidence="11" id="KW-1185">Reference proteome</keyword>
<evidence type="ECO:0000256" key="1">
    <source>
        <dbReference type="ARBA" id="ARBA00004651"/>
    </source>
</evidence>
<evidence type="ECO:0000313" key="11">
    <source>
        <dbReference type="Proteomes" id="UP000037175"/>
    </source>
</evidence>
<feature type="transmembrane region" description="Helical" evidence="8">
    <location>
        <begin position="209"/>
        <end position="228"/>
    </location>
</feature>